<reference evidence="2" key="1">
    <citation type="journal article" date="2016" name="Gigascience">
        <title>De novo construction of an expanded transcriptome assembly for the western tarnished plant bug, Lygus hesperus.</title>
        <authorList>
            <person name="Tassone E.E."/>
            <person name="Geib S.M."/>
            <person name="Hall B."/>
            <person name="Fabrick J.A."/>
            <person name="Brent C.S."/>
            <person name="Hull J.J."/>
        </authorList>
    </citation>
    <scope>NUCLEOTIDE SEQUENCE</scope>
</reference>
<accession>A0A146LXB8</accession>
<dbReference type="AlphaFoldDB" id="A0A146LXB8"/>
<dbReference type="EMBL" id="GDHC01006810">
    <property type="protein sequence ID" value="JAQ11819.1"/>
    <property type="molecule type" value="Transcribed_RNA"/>
</dbReference>
<sequence length="618" mass="67234">ADSAPGLCGDTDEFEDNAERVVETGCVNKISCSKSDCCRDDSHTTTDKEVGKPCCNDSKKSCSPRLNFCMQECCSLPDSRTDKSTEKVDEESSTSDSETRCCKDKSENCCSSKCCTSPCTDAGDTNQKTCCSKSICSIDDDCSKTRNGVKKYFCNVSQKSCVRENCCTSDDTTDKLKASVKEEANGQSCCNESGTRCFNIKSERFCSNSKRCTPFGRKSKGSSCQIIQEYGQPCCEDSTCSCSGAGITGRMDTAGGRVCCCESIKISNCCRIKVTGSTTCSGNCCDTQRSNIKSDFYNRSSKIQECCKGEEEMNLSLEDSKDDCSSIKERPEGKNMKTDTNNCFCNQAGLCQCLTVTEHCRRLCCTKKKNYYCCTDNGALGCCNISLQERICCRDAFTIQIGCCEVQTVCCSQKSYTDATSANKDSQETEQLCIHSCQIKCDRECSCTHEKDQCNCCNKETTSVVSSVKPNSSGDCDSRCFRTELSADGEVSAGENQCCCCKISESVEGETQISKESTCQTEKLGHNYSCCCLKARCCSISLTLRCCTITILRRCNGCNLENSCCQNSTTVETDSKTLESCSCTATGCSVKCDNIHGCQGNDKSVCCNSSRAPCCCRT</sequence>
<feature type="non-terminal residue" evidence="2">
    <location>
        <position position="1"/>
    </location>
</feature>
<organism evidence="2">
    <name type="scientific">Lygus hesperus</name>
    <name type="common">Western plant bug</name>
    <dbReference type="NCBI Taxonomy" id="30085"/>
    <lineage>
        <taxon>Eukaryota</taxon>
        <taxon>Metazoa</taxon>
        <taxon>Ecdysozoa</taxon>
        <taxon>Arthropoda</taxon>
        <taxon>Hexapoda</taxon>
        <taxon>Insecta</taxon>
        <taxon>Pterygota</taxon>
        <taxon>Neoptera</taxon>
        <taxon>Paraneoptera</taxon>
        <taxon>Hemiptera</taxon>
        <taxon>Heteroptera</taxon>
        <taxon>Panheteroptera</taxon>
        <taxon>Cimicomorpha</taxon>
        <taxon>Miridae</taxon>
        <taxon>Mirini</taxon>
        <taxon>Lygus</taxon>
    </lineage>
</organism>
<name>A0A146LXB8_LYGHE</name>
<protein>
    <submittedName>
        <fullName evidence="2">Uncharacterized protein</fullName>
    </submittedName>
</protein>
<gene>
    <name evidence="2" type="ORF">g.34063</name>
</gene>
<proteinExistence type="predicted"/>
<feature type="region of interest" description="Disordered" evidence="1">
    <location>
        <begin position="78"/>
        <end position="101"/>
    </location>
</feature>
<evidence type="ECO:0000313" key="2">
    <source>
        <dbReference type="EMBL" id="JAQ11819.1"/>
    </source>
</evidence>
<evidence type="ECO:0000256" key="1">
    <source>
        <dbReference type="SAM" id="MobiDB-lite"/>
    </source>
</evidence>